<feature type="region of interest" description="Disordered" evidence="1">
    <location>
        <begin position="144"/>
        <end position="172"/>
    </location>
</feature>
<organism evidence="2 3">
    <name type="scientific">Planoprotostelium fungivorum</name>
    <dbReference type="NCBI Taxonomy" id="1890364"/>
    <lineage>
        <taxon>Eukaryota</taxon>
        <taxon>Amoebozoa</taxon>
        <taxon>Evosea</taxon>
        <taxon>Variosea</taxon>
        <taxon>Cavosteliida</taxon>
        <taxon>Cavosteliaceae</taxon>
        <taxon>Planoprotostelium</taxon>
    </lineage>
</organism>
<feature type="region of interest" description="Disordered" evidence="1">
    <location>
        <begin position="1"/>
        <end position="94"/>
    </location>
</feature>
<dbReference type="Proteomes" id="UP000241769">
    <property type="component" value="Unassembled WGS sequence"/>
</dbReference>
<dbReference type="InParanoid" id="A0A2P6NU20"/>
<proteinExistence type="predicted"/>
<dbReference type="EMBL" id="MDYQ01000020">
    <property type="protein sequence ID" value="PRP87420.1"/>
    <property type="molecule type" value="Genomic_DNA"/>
</dbReference>
<evidence type="ECO:0000313" key="3">
    <source>
        <dbReference type="Proteomes" id="UP000241769"/>
    </source>
</evidence>
<name>A0A2P6NU20_9EUKA</name>
<feature type="compositionally biased region" description="Polar residues" evidence="1">
    <location>
        <begin position="65"/>
        <end position="84"/>
    </location>
</feature>
<reference evidence="2 3" key="1">
    <citation type="journal article" date="2018" name="Genome Biol. Evol.">
        <title>Multiple Roots of Fruiting Body Formation in Amoebozoa.</title>
        <authorList>
            <person name="Hillmann F."/>
            <person name="Forbes G."/>
            <person name="Novohradska S."/>
            <person name="Ferling I."/>
            <person name="Riege K."/>
            <person name="Groth M."/>
            <person name="Westermann M."/>
            <person name="Marz M."/>
            <person name="Spaller T."/>
            <person name="Winckler T."/>
            <person name="Schaap P."/>
            <person name="Glockner G."/>
        </authorList>
    </citation>
    <scope>NUCLEOTIDE SEQUENCE [LARGE SCALE GENOMIC DNA]</scope>
    <source>
        <strain evidence="2 3">Jena</strain>
    </source>
</reference>
<evidence type="ECO:0000313" key="2">
    <source>
        <dbReference type="EMBL" id="PRP87420.1"/>
    </source>
</evidence>
<dbReference type="AlphaFoldDB" id="A0A2P6NU20"/>
<protein>
    <submittedName>
        <fullName evidence="2">Uncharacterized protein</fullName>
    </submittedName>
</protein>
<sequence>MSSSLPTHLSGPFSSGSQTAEQDVRNRYYLSLGMNRPPTQPLKERATSVSEKTSQEADRRAINVEGNNIQTRTQRSLTVSSTVKHPTAPINMPMGSLSRRAHLQESTGFEDSEDEDSDFQERDIIPQTFEEDFFLQKGKRGNHVSFAEEDDPSTPPSHREHKEHRRKEPFIPPHELMRQNVGSFNVGTAHSLAVLENRRRNMLDNL</sequence>
<feature type="compositionally biased region" description="Polar residues" evidence="1">
    <location>
        <begin position="1"/>
        <end position="21"/>
    </location>
</feature>
<gene>
    <name evidence="2" type="ORF">PROFUN_00631</name>
</gene>
<comment type="caution">
    <text evidence="2">The sequence shown here is derived from an EMBL/GenBank/DDBJ whole genome shotgun (WGS) entry which is preliminary data.</text>
</comment>
<keyword evidence="3" id="KW-1185">Reference proteome</keyword>
<evidence type="ECO:0000256" key="1">
    <source>
        <dbReference type="SAM" id="MobiDB-lite"/>
    </source>
</evidence>
<accession>A0A2P6NU20</accession>
<feature type="compositionally biased region" description="Basic and acidic residues" evidence="1">
    <location>
        <begin position="53"/>
        <end position="62"/>
    </location>
</feature>